<evidence type="ECO:0000256" key="4">
    <source>
        <dbReference type="ARBA" id="ARBA00022679"/>
    </source>
</evidence>
<dbReference type="RefSeq" id="WP_377054648.1">
    <property type="nucleotide sequence ID" value="NZ_JBHLVZ010000083.1"/>
</dbReference>
<dbReference type="NCBIfam" id="TIGR00096">
    <property type="entry name" value="16S rRNA (cytidine(1402)-2'-O)-methyltransferase"/>
    <property type="match status" value="1"/>
</dbReference>
<dbReference type="Pfam" id="PF00590">
    <property type="entry name" value="TP_methylase"/>
    <property type="match status" value="1"/>
</dbReference>
<evidence type="ECO:0000313" key="10">
    <source>
        <dbReference type="EMBL" id="MFC0388340.1"/>
    </source>
</evidence>
<dbReference type="HAMAP" id="MF_01877">
    <property type="entry name" value="16SrRNA_methyltr_I"/>
    <property type="match status" value="1"/>
</dbReference>
<keyword evidence="11" id="KW-1185">Reference proteome</keyword>
<dbReference type="PANTHER" id="PTHR46111:SF1">
    <property type="entry name" value="RIBOSOMAL RNA SMALL SUBUNIT METHYLTRANSFERASE I"/>
    <property type="match status" value="1"/>
</dbReference>
<dbReference type="InterPro" id="IPR008189">
    <property type="entry name" value="rRNA_ssu_MeTfrase_I"/>
</dbReference>
<comment type="function">
    <text evidence="6">Catalyzes the 2'-O-methylation of the ribose of cytidine 1402 (C1402) in 16S rRNA.</text>
</comment>
<name>A0ABV6IXK2_9PROT</name>
<proteinExistence type="inferred from homology"/>
<dbReference type="Pfam" id="PF23016">
    <property type="entry name" value="RsmI_C"/>
    <property type="match status" value="1"/>
</dbReference>
<keyword evidence="4 6" id="KW-0808">Transferase</keyword>
<dbReference type="InterPro" id="IPR035996">
    <property type="entry name" value="4pyrrol_Methylase_sf"/>
</dbReference>
<gene>
    <name evidence="6 10" type="primary">rsmI</name>
    <name evidence="10" type="ORF">ACFFIC_22770</name>
</gene>
<dbReference type="PROSITE" id="PS01296">
    <property type="entry name" value="RSMI"/>
    <property type="match status" value="1"/>
</dbReference>
<evidence type="ECO:0000313" key="11">
    <source>
        <dbReference type="Proteomes" id="UP001589789"/>
    </source>
</evidence>
<feature type="domain" description="Tetrapyrrole methylase" evidence="8">
    <location>
        <begin position="53"/>
        <end position="257"/>
    </location>
</feature>
<comment type="similarity">
    <text evidence="6">Belongs to the methyltransferase superfamily. RsmI family.</text>
</comment>
<dbReference type="EMBL" id="JBHLVZ010000083">
    <property type="protein sequence ID" value="MFC0388340.1"/>
    <property type="molecule type" value="Genomic_DNA"/>
</dbReference>
<dbReference type="InterPro" id="IPR000878">
    <property type="entry name" value="4pyrrol_Mease"/>
</dbReference>
<dbReference type="InterPro" id="IPR014776">
    <property type="entry name" value="4pyrrole_Mease_sub2"/>
</dbReference>
<protein>
    <recommendedName>
        <fullName evidence="6">Ribosomal RNA small subunit methyltransferase I</fullName>
        <ecNumber evidence="6">2.1.1.198</ecNumber>
    </recommendedName>
    <alternativeName>
        <fullName evidence="6">16S rRNA 2'-O-ribose C1402 methyltransferase</fullName>
    </alternativeName>
    <alternativeName>
        <fullName evidence="6">rRNA (cytidine-2'-O-)-methyltransferase RsmI</fullName>
    </alternativeName>
</protein>
<dbReference type="CDD" id="cd11648">
    <property type="entry name" value="RsmI"/>
    <property type="match status" value="1"/>
</dbReference>
<keyword evidence="1 6" id="KW-0963">Cytoplasm</keyword>
<dbReference type="InterPro" id="IPR053910">
    <property type="entry name" value="RsmI_HTH"/>
</dbReference>
<keyword evidence="5 6" id="KW-0949">S-adenosyl-L-methionine</keyword>
<sequence length="329" mass="33434">MNDEAEGGTGPGPGTGEDPREAPSGGESGAGSPEIGASIGASVGASAGLAPGLWLVATPIGNLGDLSPRAVVTLRGADLILCEDTRVTAPLLARHGIGAPLAALHDHNEAREVPRLLERLLAGARLALVSDAGTPLVSDPGFRLARAAMEAGAHVSAVPGPNAAVMALTLSGLPPQPFLFMGFLPPRAAARAEAIGRLRAAEGAGLSATLIFFEAPHRLAECLASLAEGFGGRPAAVARELTKRFEEVRRATLPELAAHYAAQPARGEIVVVVGPAPEATGGADEVEERLRAALAAGQSLRDAAAMVATATGLPRRQVYARALEMGRED</sequence>
<evidence type="ECO:0000256" key="6">
    <source>
        <dbReference type="HAMAP-Rule" id="MF_01877"/>
    </source>
</evidence>
<keyword evidence="2 6" id="KW-0698">rRNA processing</keyword>
<organism evidence="10 11">
    <name type="scientific">Muricoccus vinaceus</name>
    <dbReference type="NCBI Taxonomy" id="424704"/>
    <lineage>
        <taxon>Bacteria</taxon>
        <taxon>Pseudomonadati</taxon>
        <taxon>Pseudomonadota</taxon>
        <taxon>Alphaproteobacteria</taxon>
        <taxon>Acetobacterales</taxon>
        <taxon>Roseomonadaceae</taxon>
        <taxon>Muricoccus</taxon>
    </lineage>
</organism>
<dbReference type="Gene3D" id="3.40.1010.10">
    <property type="entry name" value="Cobalt-precorrin-4 Transmethylase, Domain 1"/>
    <property type="match status" value="1"/>
</dbReference>
<evidence type="ECO:0000256" key="2">
    <source>
        <dbReference type="ARBA" id="ARBA00022552"/>
    </source>
</evidence>
<dbReference type="Proteomes" id="UP001589789">
    <property type="component" value="Unassembled WGS sequence"/>
</dbReference>
<dbReference type="PIRSF" id="PIRSF005917">
    <property type="entry name" value="MTase_YraL"/>
    <property type="match status" value="1"/>
</dbReference>
<evidence type="ECO:0000256" key="1">
    <source>
        <dbReference type="ARBA" id="ARBA00022490"/>
    </source>
</evidence>
<evidence type="ECO:0000256" key="3">
    <source>
        <dbReference type="ARBA" id="ARBA00022603"/>
    </source>
</evidence>
<evidence type="ECO:0000259" key="8">
    <source>
        <dbReference type="Pfam" id="PF00590"/>
    </source>
</evidence>
<feature type="compositionally biased region" description="Low complexity" evidence="7">
    <location>
        <begin position="22"/>
        <end position="37"/>
    </location>
</feature>
<dbReference type="GO" id="GO:0032259">
    <property type="term" value="P:methylation"/>
    <property type="evidence" value="ECO:0007669"/>
    <property type="project" value="UniProtKB-KW"/>
</dbReference>
<comment type="catalytic activity">
    <reaction evidence="6">
        <text>cytidine(1402) in 16S rRNA + S-adenosyl-L-methionine = 2'-O-methylcytidine(1402) in 16S rRNA + S-adenosyl-L-homocysteine + H(+)</text>
        <dbReference type="Rhea" id="RHEA:42924"/>
        <dbReference type="Rhea" id="RHEA-COMP:10285"/>
        <dbReference type="Rhea" id="RHEA-COMP:10286"/>
        <dbReference type="ChEBI" id="CHEBI:15378"/>
        <dbReference type="ChEBI" id="CHEBI:57856"/>
        <dbReference type="ChEBI" id="CHEBI:59789"/>
        <dbReference type="ChEBI" id="CHEBI:74495"/>
        <dbReference type="ChEBI" id="CHEBI:82748"/>
        <dbReference type="EC" id="2.1.1.198"/>
    </reaction>
</comment>
<evidence type="ECO:0000259" key="9">
    <source>
        <dbReference type="Pfam" id="PF23016"/>
    </source>
</evidence>
<reference evidence="10 11" key="1">
    <citation type="submission" date="2024-09" db="EMBL/GenBank/DDBJ databases">
        <authorList>
            <person name="Sun Q."/>
            <person name="Mori K."/>
        </authorList>
    </citation>
    <scope>NUCLEOTIDE SEQUENCE [LARGE SCALE GENOMIC DNA]</scope>
    <source>
        <strain evidence="10 11">CCM 7468</strain>
    </source>
</reference>
<dbReference type="InterPro" id="IPR014777">
    <property type="entry name" value="4pyrrole_Mease_sub1"/>
</dbReference>
<dbReference type="InterPro" id="IPR018063">
    <property type="entry name" value="SAM_MeTrfase_RsmI_CS"/>
</dbReference>
<feature type="region of interest" description="Disordered" evidence="7">
    <location>
        <begin position="1"/>
        <end position="37"/>
    </location>
</feature>
<evidence type="ECO:0000256" key="7">
    <source>
        <dbReference type="SAM" id="MobiDB-lite"/>
    </source>
</evidence>
<dbReference type="PANTHER" id="PTHR46111">
    <property type="entry name" value="RIBOSOMAL RNA SMALL SUBUNIT METHYLTRANSFERASE I"/>
    <property type="match status" value="1"/>
</dbReference>
<accession>A0ABV6IXK2</accession>
<comment type="caution">
    <text evidence="10">The sequence shown here is derived from an EMBL/GenBank/DDBJ whole genome shotgun (WGS) entry which is preliminary data.</text>
</comment>
<feature type="domain" description="RsmI HTH" evidence="9">
    <location>
        <begin position="283"/>
        <end position="325"/>
    </location>
</feature>
<dbReference type="GO" id="GO:0008168">
    <property type="term" value="F:methyltransferase activity"/>
    <property type="evidence" value="ECO:0007669"/>
    <property type="project" value="UniProtKB-KW"/>
</dbReference>
<dbReference type="Gene3D" id="3.30.950.10">
    <property type="entry name" value="Methyltransferase, Cobalt-precorrin-4 Transmethylase, Domain 2"/>
    <property type="match status" value="1"/>
</dbReference>
<keyword evidence="3 6" id="KW-0489">Methyltransferase</keyword>
<comment type="subcellular location">
    <subcellularLocation>
        <location evidence="6">Cytoplasm</location>
    </subcellularLocation>
</comment>
<dbReference type="SUPFAM" id="SSF53790">
    <property type="entry name" value="Tetrapyrrole methylase"/>
    <property type="match status" value="1"/>
</dbReference>
<dbReference type="EC" id="2.1.1.198" evidence="6"/>
<evidence type="ECO:0000256" key="5">
    <source>
        <dbReference type="ARBA" id="ARBA00022691"/>
    </source>
</evidence>